<evidence type="ECO:0000256" key="3">
    <source>
        <dbReference type="ARBA" id="ARBA00022723"/>
    </source>
</evidence>
<feature type="domain" description="C2H2-type" evidence="12">
    <location>
        <begin position="402"/>
        <end position="429"/>
    </location>
</feature>
<dbReference type="FunFam" id="3.30.160.60:FF:001759">
    <property type="entry name" value="Crooked legs, isoform F"/>
    <property type="match status" value="1"/>
</dbReference>
<name>A0AAW1NKV3_POPJA</name>
<dbReference type="EMBL" id="JASPKY010000001">
    <property type="protein sequence ID" value="KAK9759248.1"/>
    <property type="molecule type" value="Genomic_DNA"/>
</dbReference>
<dbReference type="InterPro" id="IPR013087">
    <property type="entry name" value="Znf_C2H2_type"/>
</dbReference>
<evidence type="ECO:0000256" key="7">
    <source>
        <dbReference type="ARBA" id="ARBA00023015"/>
    </source>
</evidence>
<feature type="domain" description="C2H2-type" evidence="12">
    <location>
        <begin position="346"/>
        <end position="373"/>
    </location>
</feature>
<feature type="domain" description="C2H2-type" evidence="12">
    <location>
        <begin position="374"/>
        <end position="401"/>
    </location>
</feature>
<dbReference type="PROSITE" id="PS50157">
    <property type="entry name" value="ZINC_FINGER_C2H2_2"/>
    <property type="match status" value="10"/>
</dbReference>
<accession>A0AAW1NKV3</accession>
<keyword evidence="10" id="KW-0539">Nucleus</keyword>
<dbReference type="Gene3D" id="3.30.160.60">
    <property type="entry name" value="Classic Zinc Finger"/>
    <property type="match status" value="10"/>
</dbReference>
<feature type="domain" description="C2H2-type" evidence="12">
    <location>
        <begin position="262"/>
        <end position="289"/>
    </location>
</feature>
<dbReference type="SUPFAM" id="SSF57667">
    <property type="entry name" value="beta-beta-alpha zinc fingers"/>
    <property type="match status" value="5"/>
</dbReference>
<comment type="similarity">
    <text evidence="2">Belongs to the krueppel C2H2-type zinc-finger protein family.</text>
</comment>
<sequence length="613" mass="68869">MHLNDGQQINHQNLTVQQLHHLQVQQVLDNVVRMESSVENQQNQSSNEDQLNENLIIKDEKNLQNCTKLLGAQFGLQDIKGNLMDVRTADGSIVKISAGIQEQDLAKSLGVEVVQNMYKVNVDDINQLLAYHEVFGKLQTEITPTSIVPTNNTNIQQAGNLSSNIAIVTPKTLVENDQEPMSSSITDSPPVIAATHVCDLCGKMFQFKYQLIVHRRYHTERKPFTCQVCGKAFTNAAELTRHGKCHLGGSMFTCSHTGETPFRCSYCPKAFTRKDHLVNHVRQHTGESPHKCPMCTKSFTRKEHLTNHVRQHTGESPHRCHFCSKSFTRKEHLTNHVRIHTGESPHRCEFCQKTFTRKEHLTNHLRQHTGETPHCCNVCSKPFTRKEHLINHMRSHTGERPFSCGECGKSFPLKGNLLFHQRSHNKGAAADRPFRCDLCEKDFMCKGHLVSHRRSHSGERPFACPDCGKTFVEKGNMMRHMRKHATENGQNQANGASNINSQITSNQVSISQASSTSTVQTTSANLQIPQVSQAQTLTNPVSSGNVVPPSQHLPIHQQNNHSVVVPTANGDFEVAYNNVLRIRINSMTLIFQVIFKLSGQINVGIIYELSKCV</sequence>
<dbReference type="InterPro" id="IPR036236">
    <property type="entry name" value="Znf_C2H2_sf"/>
</dbReference>
<dbReference type="GO" id="GO:0005634">
    <property type="term" value="C:nucleus"/>
    <property type="evidence" value="ECO:0007669"/>
    <property type="project" value="UniProtKB-SubCell"/>
</dbReference>
<dbReference type="FunFam" id="3.30.160.60:FF:000688">
    <property type="entry name" value="zinc finger protein 197 isoform X1"/>
    <property type="match status" value="1"/>
</dbReference>
<keyword evidence="9" id="KW-0804">Transcription</keyword>
<dbReference type="FunFam" id="3.30.160.60:FF:000355">
    <property type="entry name" value="zinc finger and SCAN domain-containing protein 20 isoform X1"/>
    <property type="match status" value="1"/>
</dbReference>
<organism evidence="13 14">
    <name type="scientific">Popillia japonica</name>
    <name type="common">Japanese beetle</name>
    <dbReference type="NCBI Taxonomy" id="7064"/>
    <lineage>
        <taxon>Eukaryota</taxon>
        <taxon>Metazoa</taxon>
        <taxon>Ecdysozoa</taxon>
        <taxon>Arthropoda</taxon>
        <taxon>Hexapoda</taxon>
        <taxon>Insecta</taxon>
        <taxon>Pterygota</taxon>
        <taxon>Neoptera</taxon>
        <taxon>Endopterygota</taxon>
        <taxon>Coleoptera</taxon>
        <taxon>Polyphaga</taxon>
        <taxon>Scarabaeiformia</taxon>
        <taxon>Scarabaeidae</taxon>
        <taxon>Rutelinae</taxon>
        <taxon>Popillia</taxon>
    </lineage>
</organism>
<keyword evidence="6" id="KW-0862">Zinc</keyword>
<dbReference type="GO" id="GO:0030674">
    <property type="term" value="F:protein-macromolecule adaptor activity"/>
    <property type="evidence" value="ECO:0007669"/>
    <property type="project" value="UniProtKB-ARBA"/>
</dbReference>
<keyword evidence="14" id="KW-1185">Reference proteome</keyword>
<evidence type="ECO:0000256" key="11">
    <source>
        <dbReference type="PROSITE-ProRule" id="PRU00042"/>
    </source>
</evidence>
<evidence type="ECO:0000256" key="5">
    <source>
        <dbReference type="ARBA" id="ARBA00022771"/>
    </source>
</evidence>
<comment type="caution">
    <text evidence="13">The sequence shown here is derived from an EMBL/GenBank/DDBJ whole genome shotgun (WGS) entry which is preliminary data.</text>
</comment>
<keyword evidence="7" id="KW-0805">Transcription regulation</keyword>
<gene>
    <name evidence="13" type="ORF">QE152_g77</name>
</gene>
<dbReference type="GO" id="GO:0042802">
    <property type="term" value="F:identical protein binding"/>
    <property type="evidence" value="ECO:0007669"/>
    <property type="project" value="UniProtKB-ARBA"/>
</dbReference>
<evidence type="ECO:0000256" key="6">
    <source>
        <dbReference type="ARBA" id="ARBA00022833"/>
    </source>
</evidence>
<dbReference type="GO" id="GO:0003677">
    <property type="term" value="F:DNA binding"/>
    <property type="evidence" value="ECO:0007669"/>
    <property type="project" value="UniProtKB-KW"/>
</dbReference>
<evidence type="ECO:0000256" key="9">
    <source>
        <dbReference type="ARBA" id="ARBA00023163"/>
    </source>
</evidence>
<keyword evidence="4" id="KW-0677">Repeat</keyword>
<keyword evidence="8" id="KW-0238">DNA-binding</keyword>
<reference evidence="13 14" key="1">
    <citation type="journal article" date="2024" name="BMC Genomics">
        <title>De novo assembly and annotation of Popillia japonica's genome with initial clues to its potential as an invasive pest.</title>
        <authorList>
            <person name="Cucini C."/>
            <person name="Boschi S."/>
            <person name="Funari R."/>
            <person name="Cardaioli E."/>
            <person name="Iannotti N."/>
            <person name="Marturano G."/>
            <person name="Paoli F."/>
            <person name="Bruttini M."/>
            <person name="Carapelli A."/>
            <person name="Frati F."/>
            <person name="Nardi F."/>
        </authorList>
    </citation>
    <scope>NUCLEOTIDE SEQUENCE [LARGE SCALE GENOMIC DNA]</scope>
    <source>
        <strain evidence="13">DMR45628</strain>
    </source>
</reference>
<evidence type="ECO:0000256" key="4">
    <source>
        <dbReference type="ARBA" id="ARBA00022737"/>
    </source>
</evidence>
<evidence type="ECO:0000256" key="2">
    <source>
        <dbReference type="ARBA" id="ARBA00006991"/>
    </source>
</evidence>
<dbReference type="Pfam" id="PF00096">
    <property type="entry name" value="zf-C2H2"/>
    <property type="match status" value="9"/>
</dbReference>
<feature type="domain" description="C2H2-type" evidence="12">
    <location>
        <begin position="290"/>
        <end position="317"/>
    </location>
</feature>
<dbReference type="Proteomes" id="UP001458880">
    <property type="component" value="Unassembled WGS sequence"/>
</dbReference>
<keyword evidence="5 11" id="KW-0863">Zinc-finger</keyword>
<feature type="domain" description="C2H2-type" evidence="12">
    <location>
        <begin position="434"/>
        <end position="461"/>
    </location>
</feature>
<evidence type="ECO:0000259" key="12">
    <source>
        <dbReference type="PROSITE" id="PS50157"/>
    </source>
</evidence>
<dbReference type="FunFam" id="3.30.160.60:FF:000253">
    <property type="entry name" value="Crooked legs, isoform H"/>
    <property type="match status" value="5"/>
</dbReference>
<dbReference type="AlphaFoldDB" id="A0AAW1NKV3"/>
<keyword evidence="3" id="KW-0479">Metal-binding</keyword>
<feature type="domain" description="C2H2-type" evidence="12">
    <location>
        <begin position="318"/>
        <end position="345"/>
    </location>
</feature>
<evidence type="ECO:0000256" key="10">
    <source>
        <dbReference type="ARBA" id="ARBA00023242"/>
    </source>
</evidence>
<dbReference type="FunFam" id="3.30.160.60:FF:000508">
    <property type="entry name" value="Myeloid zinc finger 1"/>
    <property type="match status" value="1"/>
</dbReference>
<evidence type="ECO:0000313" key="13">
    <source>
        <dbReference type="EMBL" id="KAK9759248.1"/>
    </source>
</evidence>
<dbReference type="PANTHER" id="PTHR24379">
    <property type="entry name" value="KRAB AND ZINC FINGER DOMAIN-CONTAINING"/>
    <property type="match status" value="1"/>
</dbReference>
<proteinExistence type="inferred from homology"/>
<evidence type="ECO:0000256" key="8">
    <source>
        <dbReference type="ARBA" id="ARBA00023125"/>
    </source>
</evidence>
<evidence type="ECO:0000313" key="14">
    <source>
        <dbReference type="Proteomes" id="UP001458880"/>
    </source>
</evidence>
<comment type="subcellular location">
    <subcellularLocation>
        <location evidence="1">Nucleus</location>
    </subcellularLocation>
</comment>
<feature type="domain" description="C2H2-type" evidence="12">
    <location>
        <begin position="462"/>
        <end position="489"/>
    </location>
</feature>
<dbReference type="PROSITE" id="PS00028">
    <property type="entry name" value="ZINC_FINGER_C2H2_1"/>
    <property type="match status" value="10"/>
</dbReference>
<dbReference type="FunFam" id="3.30.160.60:FF:000065">
    <property type="entry name" value="B-cell CLL/lymphoma 6, member B"/>
    <property type="match status" value="1"/>
</dbReference>
<feature type="domain" description="C2H2-type" evidence="12">
    <location>
        <begin position="224"/>
        <end position="261"/>
    </location>
</feature>
<dbReference type="PANTHER" id="PTHR24379:SF121">
    <property type="entry name" value="C2H2-TYPE DOMAIN-CONTAINING PROTEIN"/>
    <property type="match status" value="1"/>
</dbReference>
<protein>
    <submittedName>
        <fullName evidence="13">Zinc finger, C2H2 type</fullName>
    </submittedName>
</protein>
<evidence type="ECO:0000256" key="1">
    <source>
        <dbReference type="ARBA" id="ARBA00004123"/>
    </source>
</evidence>
<dbReference type="SMART" id="SM00355">
    <property type="entry name" value="ZnF_C2H2"/>
    <property type="match status" value="10"/>
</dbReference>
<feature type="domain" description="C2H2-type" evidence="12">
    <location>
        <begin position="196"/>
        <end position="223"/>
    </location>
</feature>
<dbReference type="GO" id="GO:0008270">
    <property type="term" value="F:zinc ion binding"/>
    <property type="evidence" value="ECO:0007669"/>
    <property type="project" value="UniProtKB-KW"/>
</dbReference>